<protein>
    <submittedName>
        <fullName evidence="1">Uncharacterized protein</fullName>
    </submittedName>
</protein>
<organism evidence="1">
    <name type="scientific">Acerihabitans sp. KWT182</name>
    <dbReference type="NCBI Taxonomy" id="3157919"/>
    <lineage>
        <taxon>Bacteria</taxon>
        <taxon>Pseudomonadati</taxon>
        <taxon>Pseudomonadota</taxon>
        <taxon>Gammaproteobacteria</taxon>
        <taxon>Enterobacterales</taxon>
        <taxon>Pectobacteriaceae</taxon>
        <taxon>Acerihabitans</taxon>
    </lineage>
</organism>
<reference evidence="1" key="1">
    <citation type="submission" date="2024-06" db="EMBL/GenBank/DDBJ databases">
        <authorList>
            <person name="Coelho C."/>
            <person name="Bento M."/>
            <person name="Garcia E."/>
            <person name="Camelo A."/>
            <person name="Brandao I."/>
            <person name="Espirito Santo C."/>
            <person name="Trovao J."/>
            <person name="Verissimo A."/>
            <person name="Costa J."/>
            <person name="Tiago I."/>
        </authorList>
    </citation>
    <scope>NUCLEOTIDE SEQUENCE</scope>
    <source>
        <strain evidence="1">KWT182</strain>
    </source>
</reference>
<proteinExistence type="predicted"/>
<dbReference type="AlphaFoldDB" id="A0AAU7QDR4"/>
<gene>
    <name evidence="1" type="ORF">ABK905_10280</name>
</gene>
<dbReference type="EMBL" id="CP157947">
    <property type="protein sequence ID" value="XBS71289.1"/>
    <property type="molecule type" value="Genomic_DNA"/>
</dbReference>
<accession>A0AAU7QDR4</accession>
<sequence>MRKIPLDDKQLIHLMPFMADWPFPALVPQHEFSLLPVDGADLKKRPNETLTLFLERYAEAHYQAYRLKIHDVGYQSTESSLKHIVATVSGYIIPFYGCVGALRSGDHQAAFSECLVDGAMVGLPLVFTGMKAGLGVFREARIGVGRTLSGPRFSASGQDVF</sequence>
<evidence type="ECO:0000313" key="1">
    <source>
        <dbReference type="EMBL" id="XBS71289.1"/>
    </source>
</evidence>
<name>A0AAU7QDR4_9GAMM</name>